<dbReference type="EMBL" id="CADEAL010004135">
    <property type="protein sequence ID" value="CAB1452570.1"/>
    <property type="molecule type" value="Genomic_DNA"/>
</dbReference>
<feature type="compositionally biased region" description="Polar residues" evidence="1">
    <location>
        <begin position="62"/>
        <end position="75"/>
    </location>
</feature>
<feature type="region of interest" description="Disordered" evidence="1">
    <location>
        <begin position="43"/>
        <end position="137"/>
    </location>
</feature>
<comment type="caution">
    <text evidence="2">The sequence shown here is derived from an EMBL/GenBank/DDBJ whole genome shotgun (WGS) entry which is preliminary data.</text>
</comment>
<evidence type="ECO:0000256" key="1">
    <source>
        <dbReference type="SAM" id="MobiDB-lite"/>
    </source>
</evidence>
<dbReference type="AlphaFoldDB" id="A0A9N7VMU2"/>
<dbReference type="Proteomes" id="UP001153269">
    <property type="component" value="Unassembled WGS sequence"/>
</dbReference>
<name>A0A9N7VMU2_PLEPL</name>
<feature type="compositionally biased region" description="Basic and acidic residues" evidence="1">
    <location>
        <begin position="122"/>
        <end position="131"/>
    </location>
</feature>
<feature type="compositionally biased region" description="Basic and acidic residues" evidence="1">
    <location>
        <begin position="96"/>
        <end position="113"/>
    </location>
</feature>
<sequence>MKVRSFSTTETKLLLSNLEGGSELLVLLVLLVLLRLHAGETTSLHRPASHSPSPPLSPSSSCDSVHGSNSANRSHTVPLMKFSDVASNKWRLGRSPGRESKKQRRPEEKREELSSQAGRSPRQRDEPEAGDKIPSSSSSLYFRHLSTLLSVFSPASSSYLLVSLGQ</sequence>
<gene>
    <name evidence="2" type="ORF">PLEPLA_LOCUS40320</name>
</gene>
<accession>A0A9N7VMU2</accession>
<evidence type="ECO:0000313" key="3">
    <source>
        <dbReference type="Proteomes" id="UP001153269"/>
    </source>
</evidence>
<proteinExistence type="predicted"/>
<evidence type="ECO:0000313" key="2">
    <source>
        <dbReference type="EMBL" id="CAB1452570.1"/>
    </source>
</evidence>
<organism evidence="2 3">
    <name type="scientific">Pleuronectes platessa</name>
    <name type="common">European plaice</name>
    <dbReference type="NCBI Taxonomy" id="8262"/>
    <lineage>
        <taxon>Eukaryota</taxon>
        <taxon>Metazoa</taxon>
        <taxon>Chordata</taxon>
        <taxon>Craniata</taxon>
        <taxon>Vertebrata</taxon>
        <taxon>Euteleostomi</taxon>
        <taxon>Actinopterygii</taxon>
        <taxon>Neopterygii</taxon>
        <taxon>Teleostei</taxon>
        <taxon>Neoteleostei</taxon>
        <taxon>Acanthomorphata</taxon>
        <taxon>Carangaria</taxon>
        <taxon>Pleuronectiformes</taxon>
        <taxon>Pleuronectoidei</taxon>
        <taxon>Pleuronectidae</taxon>
        <taxon>Pleuronectes</taxon>
    </lineage>
</organism>
<protein>
    <submittedName>
        <fullName evidence="2">Uncharacterized protein</fullName>
    </submittedName>
</protein>
<keyword evidence="3" id="KW-1185">Reference proteome</keyword>
<reference evidence="2" key="1">
    <citation type="submission" date="2020-03" db="EMBL/GenBank/DDBJ databases">
        <authorList>
            <person name="Weist P."/>
        </authorList>
    </citation>
    <scope>NUCLEOTIDE SEQUENCE</scope>
</reference>